<feature type="binding site" description="type 1 copper site" evidence="10">
    <location>
        <position position="369"/>
    </location>
    <ligand>
        <name>Cu cation</name>
        <dbReference type="ChEBI" id="CHEBI:23378"/>
        <label>1</label>
    </ligand>
</feature>
<dbReference type="PROSITE" id="PS51257">
    <property type="entry name" value="PROKAR_LIPOPROTEIN"/>
    <property type="match status" value="1"/>
</dbReference>
<dbReference type="Gene3D" id="2.60.40.420">
    <property type="entry name" value="Cupredoxins - blue copper proteins"/>
    <property type="match status" value="2"/>
</dbReference>
<feature type="binding site" description="type 1 copper site" evidence="10">
    <location>
        <position position="227"/>
    </location>
    <ligand>
        <name>Cu cation</name>
        <dbReference type="ChEBI" id="CHEBI:23378"/>
        <label>1</label>
    </ligand>
</feature>
<dbReference type="EC" id="1.7.2.1" evidence="3 11"/>
<comment type="cofactor">
    <cofactor evidence="11">
        <name>Cu(+)</name>
        <dbReference type="ChEBI" id="CHEBI:49552"/>
    </cofactor>
    <text evidence="11">Binds 1 Cu(+) ion.</text>
</comment>
<dbReference type="PANTHER" id="PTHR11709">
    <property type="entry name" value="MULTI-COPPER OXIDASE"/>
    <property type="match status" value="1"/>
</dbReference>
<dbReference type="Proteomes" id="UP000240010">
    <property type="component" value="Unassembled WGS sequence"/>
</dbReference>
<dbReference type="RefSeq" id="WP_104428985.1">
    <property type="nucleotide sequence ID" value="NZ_PTIZ01000005.1"/>
</dbReference>
<organism evidence="14 15">
    <name type="scientific">Methylobacter tundripaludum</name>
    <dbReference type="NCBI Taxonomy" id="173365"/>
    <lineage>
        <taxon>Bacteria</taxon>
        <taxon>Pseudomonadati</taxon>
        <taxon>Pseudomonadota</taxon>
        <taxon>Gammaproteobacteria</taxon>
        <taxon>Methylococcales</taxon>
        <taxon>Methylococcaceae</taxon>
        <taxon>Methylobacter</taxon>
    </lineage>
</organism>
<dbReference type="PANTHER" id="PTHR11709:SF394">
    <property type="entry name" value="FI03373P-RELATED"/>
    <property type="match status" value="1"/>
</dbReference>
<comment type="catalytic activity">
    <reaction evidence="9 11">
        <text>nitric oxide + Fe(III)-[cytochrome c] + H2O = Fe(II)-[cytochrome c] + nitrite + 2 H(+)</text>
        <dbReference type="Rhea" id="RHEA:15233"/>
        <dbReference type="Rhea" id="RHEA-COMP:10350"/>
        <dbReference type="Rhea" id="RHEA-COMP:14399"/>
        <dbReference type="ChEBI" id="CHEBI:15377"/>
        <dbReference type="ChEBI" id="CHEBI:15378"/>
        <dbReference type="ChEBI" id="CHEBI:16301"/>
        <dbReference type="ChEBI" id="CHEBI:16480"/>
        <dbReference type="ChEBI" id="CHEBI:29033"/>
        <dbReference type="ChEBI" id="CHEBI:29034"/>
        <dbReference type="EC" id="1.7.2.1"/>
    </reaction>
</comment>
<dbReference type="EMBL" id="PTIZ01000005">
    <property type="protein sequence ID" value="PPK75770.1"/>
    <property type="molecule type" value="Genomic_DNA"/>
</dbReference>
<evidence type="ECO:0000256" key="6">
    <source>
        <dbReference type="ARBA" id="ARBA00022737"/>
    </source>
</evidence>
<keyword evidence="7 11" id="KW-0560">Oxidoreductase</keyword>
<proteinExistence type="inferred from homology"/>
<dbReference type="Pfam" id="PF07732">
    <property type="entry name" value="Cu-oxidase_3"/>
    <property type="match status" value="1"/>
</dbReference>
<gene>
    <name evidence="14" type="ORF">B0F87_105242</name>
</gene>
<feature type="binding site" description="type 1 copper site" evidence="10">
    <location>
        <position position="222"/>
    </location>
    <ligand>
        <name>Cu cation</name>
        <dbReference type="ChEBI" id="CHEBI:23378"/>
        <label>1</label>
    </ligand>
</feature>
<evidence type="ECO:0000256" key="4">
    <source>
        <dbReference type="ARBA" id="ARBA00017290"/>
    </source>
</evidence>
<keyword evidence="6" id="KW-0677">Repeat</keyword>
<evidence type="ECO:0000256" key="8">
    <source>
        <dbReference type="ARBA" id="ARBA00023008"/>
    </source>
</evidence>
<reference evidence="14 15" key="1">
    <citation type="submission" date="2018-02" db="EMBL/GenBank/DDBJ databases">
        <title>Subsurface microbial communities from deep shales in Ohio and West Virginia, USA.</title>
        <authorList>
            <person name="Wrighton K."/>
        </authorList>
    </citation>
    <scope>NUCLEOTIDE SEQUENCE [LARGE SCALE GENOMIC DNA]</scope>
    <source>
        <strain evidence="14 15">OWC-DMM</strain>
    </source>
</reference>
<dbReference type="InterPro" id="IPR008972">
    <property type="entry name" value="Cupredoxin"/>
</dbReference>
<evidence type="ECO:0000256" key="11">
    <source>
        <dbReference type="RuleBase" id="RU365025"/>
    </source>
</evidence>
<comment type="subunit">
    <text evidence="2 11">Homotrimer.</text>
</comment>
<feature type="binding site" description="type 1 copper site" evidence="10">
    <location>
        <position position="214"/>
    </location>
    <ligand>
        <name>Cu cation</name>
        <dbReference type="ChEBI" id="CHEBI:23378"/>
        <label>1</label>
    </ligand>
</feature>
<dbReference type="SUPFAM" id="SSF49503">
    <property type="entry name" value="Cupredoxins"/>
    <property type="match status" value="2"/>
</dbReference>
<feature type="region of interest" description="Disordered" evidence="12">
    <location>
        <begin position="146"/>
        <end position="171"/>
    </location>
</feature>
<comment type="cofactor">
    <cofactor evidence="11">
        <name>Cu(2+)</name>
        <dbReference type="ChEBI" id="CHEBI:29036"/>
    </cofactor>
    <text evidence="11">Binds 1 Cu(+) ion.</text>
</comment>
<feature type="binding site" description="type 1 copper site" evidence="10">
    <location>
        <position position="178"/>
    </location>
    <ligand>
        <name>Cu cation</name>
        <dbReference type="ChEBI" id="CHEBI:23378"/>
        <label>1</label>
    </ligand>
</feature>
<evidence type="ECO:0000256" key="2">
    <source>
        <dbReference type="ARBA" id="ARBA00011233"/>
    </source>
</evidence>
<dbReference type="NCBIfam" id="TIGR02376">
    <property type="entry name" value="Cu_nitrite_red"/>
    <property type="match status" value="1"/>
</dbReference>
<evidence type="ECO:0000259" key="13">
    <source>
        <dbReference type="Pfam" id="PF07732"/>
    </source>
</evidence>
<dbReference type="InterPro" id="IPR001287">
    <property type="entry name" value="NO2-reductase_Cu"/>
</dbReference>
<evidence type="ECO:0000313" key="14">
    <source>
        <dbReference type="EMBL" id="PPK75770.1"/>
    </source>
</evidence>
<feature type="signal peptide" evidence="11">
    <location>
        <begin position="1"/>
        <end position="21"/>
    </location>
</feature>
<evidence type="ECO:0000256" key="9">
    <source>
        <dbReference type="ARBA" id="ARBA00049340"/>
    </source>
</evidence>
<keyword evidence="5 10" id="KW-0479">Metal-binding</keyword>
<comment type="similarity">
    <text evidence="1 11">Belongs to the multicopper oxidase family.</text>
</comment>
<evidence type="ECO:0000256" key="3">
    <source>
        <dbReference type="ARBA" id="ARBA00011882"/>
    </source>
</evidence>
<evidence type="ECO:0000256" key="12">
    <source>
        <dbReference type="SAM" id="MobiDB-lite"/>
    </source>
</evidence>
<accession>A0A2S6HEA8</accession>
<keyword evidence="11" id="KW-0732">Signal</keyword>
<comment type="caution">
    <text evidence="14">The sequence shown here is derived from an EMBL/GenBank/DDBJ whole genome shotgun (WGS) entry which is preliminary data.</text>
</comment>
<dbReference type="GO" id="GO:0005507">
    <property type="term" value="F:copper ion binding"/>
    <property type="evidence" value="ECO:0007669"/>
    <property type="project" value="InterPro"/>
</dbReference>
<evidence type="ECO:0000256" key="1">
    <source>
        <dbReference type="ARBA" id="ARBA00010609"/>
    </source>
</evidence>
<evidence type="ECO:0000256" key="5">
    <source>
        <dbReference type="ARBA" id="ARBA00022723"/>
    </source>
</evidence>
<feature type="binding site" description="type 2 copper site" evidence="10">
    <location>
        <position position="173"/>
    </location>
    <ligand>
        <name>Cu cation</name>
        <dbReference type="ChEBI" id="CHEBI:23378"/>
        <label>2</label>
    </ligand>
</feature>
<name>A0A2S6HEA8_9GAMM</name>
<dbReference type="FunFam" id="2.60.40.420:FF:000093">
    <property type="entry name" value="Copper-containing nitrite reductase"/>
    <property type="match status" value="1"/>
</dbReference>
<dbReference type="CDD" id="cd04208">
    <property type="entry name" value="CuRO_2_CuNIR"/>
    <property type="match status" value="1"/>
</dbReference>
<dbReference type="InterPro" id="IPR011707">
    <property type="entry name" value="Cu-oxidase-like_N"/>
</dbReference>
<feature type="domain" description="Plastocyanin-like" evidence="13">
    <location>
        <begin position="114"/>
        <end position="237"/>
    </location>
</feature>
<feature type="compositionally biased region" description="Basic and acidic residues" evidence="12">
    <location>
        <begin position="152"/>
        <end position="171"/>
    </location>
</feature>
<dbReference type="InterPro" id="IPR045087">
    <property type="entry name" value="Cu-oxidase_fam"/>
</dbReference>
<sequence>MNKSSSLLLLTIALGSLTAGCSDEVQNKAELEKYAASQAGQAKHKSMSAVEMTGHEGGGMQHSMPMPAELSTTRQSDVGEIGRRADDLPAPLNRTQAQLVSVDLYTDERVAEMMPGVTYQYWTYNSKVPGPFIRARAGDQVEIHLNHGKPGTADEAHSEHTAAQHSADGHSAHSIDLHAVVGPGGGAPLMQVGQGEQKSFRFKATHPGIYVYHCASPHVPTHIANGMYGMILVEPEQGLAKVDREFYVMQGDFYTSGKYGDKGLQSFSKEKMLAEKPEYFLFNGRVNSLSGDRALKAKVGEKIRLFVGVGSHVAANFHIIGAIFDSLYQDGAIMNPPLKNVQTTVIAPGSAVMIEFTAEVPGKYLLVDHSLTRAIDKGALAELVIEGAAQPELYQQVGH</sequence>
<dbReference type="GO" id="GO:0050421">
    <property type="term" value="F:nitrite reductase (NO-forming) activity"/>
    <property type="evidence" value="ECO:0007669"/>
    <property type="project" value="UniProtKB-EC"/>
</dbReference>
<keyword evidence="8 10" id="KW-0186">Copper</keyword>
<evidence type="ECO:0000256" key="7">
    <source>
        <dbReference type="ARBA" id="ARBA00023002"/>
    </source>
</evidence>
<evidence type="ECO:0000313" key="15">
    <source>
        <dbReference type="Proteomes" id="UP000240010"/>
    </source>
</evidence>
<feature type="binding site" description="type 1 copper site" evidence="10">
    <location>
        <position position="213"/>
    </location>
    <ligand>
        <name>Cu cation</name>
        <dbReference type="ChEBI" id="CHEBI:23378"/>
        <label>1</label>
    </ligand>
</feature>
<dbReference type="AlphaFoldDB" id="A0A2S6HEA8"/>
<feature type="chain" id="PRO_5015376366" description="Copper-containing nitrite reductase" evidence="11">
    <location>
        <begin position="22"/>
        <end position="399"/>
    </location>
</feature>
<protein>
    <recommendedName>
        <fullName evidence="4 11">Copper-containing nitrite reductase</fullName>
        <ecNumber evidence="3 11">1.7.2.1</ecNumber>
    </recommendedName>
</protein>
<dbReference type="CDD" id="cd11020">
    <property type="entry name" value="CuRO_1_CuNIR"/>
    <property type="match status" value="1"/>
</dbReference>
<evidence type="ECO:0000256" key="10">
    <source>
        <dbReference type="PIRSR" id="PIRSR601287-1"/>
    </source>
</evidence>